<evidence type="ECO:0000256" key="1">
    <source>
        <dbReference type="SAM" id="MobiDB-lite"/>
    </source>
</evidence>
<feature type="region of interest" description="Disordered" evidence="1">
    <location>
        <begin position="1"/>
        <end position="160"/>
    </location>
</feature>
<keyword evidence="3" id="KW-1185">Reference proteome</keyword>
<dbReference type="AlphaFoldDB" id="A0AAD7YUW8"/>
<feature type="compositionally biased region" description="Low complexity" evidence="1">
    <location>
        <begin position="8"/>
        <end position="17"/>
    </location>
</feature>
<dbReference type="EMBL" id="JARGEI010000007">
    <property type="protein sequence ID" value="KAJ8728830.1"/>
    <property type="molecule type" value="Genomic_DNA"/>
</dbReference>
<organism evidence="2 3">
    <name type="scientific">Mythimna separata</name>
    <name type="common">Oriental armyworm</name>
    <name type="synonym">Pseudaletia separata</name>
    <dbReference type="NCBI Taxonomy" id="271217"/>
    <lineage>
        <taxon>Eukaryota</taxon>
        <taxon>Metazoa</taxon>
        <taxon>Ecdysozoa</taxon>
        <taxon>Arthropoda</taxon>
        <taxon>Hexapoda</taxon>
        <taxon>Insecta</taxon>
        <taxon>Pterygota</taxon>
        <taxon>Neoptera</taxon>
        <taxon>Endopterygota</taxon>
        <taxon>Lepidoptera</taxon>
        <taxon>Glossata</taxon>
        <taxon>Ditrysia</taxon>
        <taxon>Noctuoidea</taxon>
        <taxon>Noctuidae</taxon>
        <taxon>Noctuinae</taxon>
        <taxon>Hadenini</taxon>
        <taxon>Mythimna</taxon>
    </lineage>
</organism>
<sequence>MVRRGVYASNPALSPTASAPPVPPVSTESYIITVGHQKNEDKSSKPDIPPTPALVRQGTETLRRERPQSQLVAPRDPPTTRPYSIAAPSQIQRSNTITRPASGPVQCKPQPPVIEQPRPASSNDARVSALPRPSRLPAPRRALRPPSVYSVAPTADVDHY</sequence>
<feature type="compositionally biased region" description="Low complexity" evidence="1">
    <location>
        <begin position="128"/>
        <end position="147"/>
    </location>
</feature>
<proteinExistence type="predicted"/>
<evidence type="ECO:0000313" key="3">
    <source>
        <dbReference type="Proteomes" id="UP001231518"/>
    </source>
</evidence>
<dbReference type="Proteomes" id="UP001231518">
    <property type="component" value="Chromosome 19"/>
</dbReference>
<reference evidence="2" key="1">
    <citation type="submission" date="2023-03" db="EMBL/GenBank/DDBJ databases">
        <title>Chromosome-level genomes of two armyworms, Mythimna separata and Mythimna loreyi, provide insights into the biosynthesis and reception of sex pheromones.</title>
        <authorList>
            <person name="Zhao H."/>
        </authorList>
    </citation>
    <scope>NUCLEOTIDE SEQUENCE</scope>
    <source>
        <strain evidence="2">BeijingLab</strain>
        <tissue evidence="2">Pupa</tissue>
    </source>
</reference>
<gene>
    <name evidence="2" type="ORF">PYW07_006526</name>
</gene>
<protein>
    <submittedName>
        <fullName evidence="2">Uncharacterized protein</fullName>
    </submittedName>
</protein>
<accession>A0AAD7YUW8</accession>
<evidence type="ECO:0000313" key="2">
    <source>
        <dbReference type="EMBL" id="KAJ8728830.1"/>
    </source>
</evidence>
<feature type="compositionally biased region" description="Polar residues" evidence="1">
    <location>
        <begin position="87"/>
        <end position="99"/>
    </location>
</feature>
<name>A0AAD7YUW8_MYTSE</name>
<comment type="caution">
    <text evidence="2">The sequence shown here is derived from an EMBL/GenBank/DDBJ whole genome shotgun (WGS) entry which is preliminary data.</text>
</comment>